<dbReference type="Proteomes" id="UP000481252">
    <property type="component" value="Unassembled WGS sequence"/>
</dbReference>
<dbReference type="PRINTS" id="PR00313">
    <property type="entry name" value="CABNDNGRPT"/>
</dbReference>
<dbReference type="RefSeq" id="WP_165119890.1">
    <property type="nucleotide sequence ID" value="NZ_JAAKZG010000009.1"/>
</dbReference>
<dbReference type="Gene3D" id="2.150.10.10">
    <property type="entry name" value="Serralysin-like metalloprotease, C-terminal"/>
    <property type="match status" value="3"/>
</dbReference>
<accession>A0A7C9R9V3</accession>
<dbReference type="SUPFAM" id="SSF51120">
    <property type="entry name" value="beta-Roll"/>
    <property type="match status" value="5"/>
</dbReference>
<name>A0A7C9R9V3_9HYPH</name>
<dbReference type="PANTHER" id="PTHR38340">
    <property type="entry name" value="S-LAYER PROTEIN"/>
    <property type="match status" value="1"/>
</dbReference>
<dbReference type="InterPro" id="IPR001343">
    <property type="entry name" value="Hemolysn_Ca-bd"/>
</dbReference>
<protein>
    <submittedName>
        <fullName evidence="3">Uncharacterized protein</fullName>
    </submittedName>
</protein>
<evidence type="ECO:0000313" key="4">
    <source>
        <dbReference type="Proteomes" id="UP000481252"/>
    </source>
</evidence>
<dbReference type="InterPro" id="IPR050557">
    <property type="entry name" value="RTX_toxin/Mannuronan_C5-epim"/>
</dbReference>
<dbReference type="EMBL" id="JAAKZG010000009">
    <property type="protein sequence ID" value="NGN43476.1"/>
    <property type="molecule type" value="Genomic_DNA"/>
</dbReference>
<organism evidence="3 4">
    <name type="scientific">Mesorhizobium zhangyense</name>
    <dbReference type="NCBI Taxonomy" id="1776730"/>
    <lineage>
        <taxon>Bacteria</taxon>
        <taxon>Pseudomonadati</taxon>
        <taxon>Pseudomonadota</taxon>
        <taxon>Alphaproteobacteria</taxon>
        <taxon>Hyphomicrobiales</taxon>
        <taxon>Phyllobacteriaceae</taxon>
        <taxon>Mesorhizobium</taxon>
    </lineage>
</organism>
<reference evidence="3 4" key="1">
    <citation type="submission" date="2020-02" db="EMBL/GenBank/DDBJ databases">
        <title>Genome sequence of the type strain CGMCC 1.15528 of Mesorhizobium zhangyense.</title>
        <authorList>
            <person name="Gao J."/>
            <person name="Sun J."/>
        </authorList>
    </citation>
    <scope>NUCLEOTIDE SEQUENCE [LARGE SCALE GENOMIC DNA]</scope>
    <source>
        <strain evidence="3 4">CGMCC 1.15528</strain>
    </source>
</reference>
<keyword evidence="2" id="KW-0964">Secreted</keyword>
<evidence type="ECO:0000256" key="2">
    <source>
        <dbReference type="ARBA" id="ARBA00022525"/>
    </source>
</evidence>
<dbReference type="InterPro" id="IPR018511">
    <property type="entry name" value="Hemolysin-typ_Ca-bd_CS"/>
</dbReference>
<dbReference type="PROSITE" id="PS00330">
    <property type="entry name" value="HEMOLYSIN_CALCIUM"/>
    <property type="match status" value="8"/>
</dbReference>
<comment type="caution">
    <text evidence="3">The sequence shown here is derived from an EMBL/GenBank/DDBJ whole genome shotgun (WGS) entry which is preliminary data.</text>
</comment>
<dbReference type="GO" id="GO:0005615">
    <property type="term" value="C:extracellular space"/>
    <property type="evidence" value="ECO:0007669"/>
    <property type="project" value="InterPro"/>
</dbReference>
<dbReference type="GO" id="GO:0005509">
    <property type="term" value="F:calcium ion binding"/>
    <property type="evidence" value="ECO:0007669"/>
    <property type="project" value="InterPro"/>
</dbReference>
<evidence type="ECO:0000256" key="1">
    <source>
        <dbReference type="ARBA" id="ARBA00004613"/>
    </source>
</evidence>
<dbReference type="Pfam" id="PF00353">
    <property type="entry name" value="HemolysinCabind"/>
    <property type="match status" value="6"/>
</dbReference>
<proteinExistence type="predicted"/>
<comment type="subcellular location">
    <subcellularLocation>
        <location evidence="1">Secreted</location>
    </subcellularLocation>
</comment>
<sequence length="854" mass="87670">MTTHTFATRGWGKETISGFTPVSDKIDLSALNVADFATLSRYIFTDSLGNAVIKLGYGGSYEWITLEGVSASSLNASSFIFNGSSSDLTVNGTTIYDDVLFGGNGNDTLNGQSGGDTLNGGAGNDKLIGMGGDDTLVGGAGSDTFAYIGREFGRDTIKDFVPGTDKIDLSALNVADFATLSRYITTDSLGNAVIKLGFGGSYEWITLEGVSKASLGASSFIFNTNPAGLTVNGTTIYDDVLFGGNGNDTLNGQSGGDTLNGGAGNDKLIGMTGDDTLVGGAGSDTFAYTDREFGRDTIKDFAPGTDKIDLSLLNVADFTTLSRFITQDSLGNAVIKLGFGGSYEWITLEGVSKASLTSSSFIFNTNPANLTVNGTTIYDDVLFGGNGHDTLNGQSGDDTLSGGAGNDKLIGMTGNDMLIGGAGNDTFAFLAREFGRDTIADLKSGDKIDLSLLNVADFATLSRFITQDANGNAVIKLGFGGSYEWITLNGVSKAALNASHFIFNTNAAALTVNGTSIYDDVLFGGNGGDTLNGYSGDDNLNGGAGNDILYGMEGHDTLNGGSGNDRMQGGTGNDIYYVSAAGDQTIEAANEGTDTVRSYISWALGANIERLELLGTENLNANGNTLNNTIYGNAGNNTIDGGVGNDYMAGGAGNDRYVVSAVGDQVVELAGQGTDTVLAYVNLSLGANVERLEMRGTANLSGNGNSLANTLVGNSGNNVLRGGDGNDTVSGGAGNDTLVGGNGSDSLTGGAGADTFVFDARLGSTNIDRITDYVAADDTIRLDDSVFAGLSLGKLAASAFHVGTSAHDASDRIIYNKTTGDLWFDKDGLGGAAAVKFATLTPGLALSAGEFFIV</sequence>
<dbReference type="PANTHER" id="PTHR38340:SF1">
    <property type="entry name" value="S-LAYER PROTEIN"/>
    <property type="match status" value="1"/>
</dbReference>
<evidence type="ECO:0000313" key="3">
    <source>
        <dbReference type="EMBL" id="NGN43476.1"/>
    </source>
</evidence>
<dbReference type="AlphaFoldDB" id="A0A7C9R9V3"/>
<keyword evidence="4" id="KW-1185">Reference proteome</keyword>
<dbReference type="InterPro" id="IPR011049">
    <property type="entry name" value="Serralysin-like_metalloprot_C"/>
</dbReference>
<gene>
    <name evidence="3" type="ORF">G6N74_20605</name>
</gene>